<accession>A0ABD2XG40</accession>
<name>A0ABD2XG40_9HYME</name>
<proteinExistence type="predicted"/>
<keyword evidence="2" id="KW-1185">Reference proteome</keyword>
<evidence type="ECO:0000313" key="2">
    <source>
        <dbReference type="Proteomes" id="UP001627154"/>
    </source>
</evidence>
<sequence length="123" mass="14195">MIVNYCTHTFLREAFNSSACVRWLPARFSRHVLLDVLSPNFLTYFASRSSIIGDHEYAVFHLTRLQSVCNIMTQQNNSSNTELKQHSESRRARLYIYPIEKASVVTPEPLNSSSPMPRSVRLF</sequence>
<dbReference type="Proteomes" id="UP001627154">
    <property type="component" value="Unassembled WGS sequence"/>
</dbReference>
<dbReference type="AlphaFoldDB" id="A0ABD2XG40"/>
<organism evidence="1 2">
    <name type="scientific">Trichogramma kaykai</name>
    <dbReference type="NCBI Taxonomy" id="54128"/>
    <lineage>
        <taxon>Eukaryota</taxon>
        <taxon>Metazoa</taxon>
        <taxon>Ecdysozoa</taxon>
        <taxon>Arthropoda</taxon>
        <taxon>Hexapoda</taxon>
        <taxon>Insecta</taxon>
        <taxon>Pterygota</taxon>
        <taxon>Neoptera</taxon>
        <taxon>Endopterygota</taxon>
        <taxon>Hymenoptera</taxon>
        <taxon>Apocrita</taxon>
        <taxon>Proctotrupomorpha</taxon>
        <taxon>Chalcidoidea</taxon>
        <taxon>Trichogrammatidae</taxon>
        <taxon>Trichogramma</taxon>
    </lineage>
</organism>
<evidence type="ECO:0000313" key="1">
    <source>
        <dbReference type="EMBL" id="KAL3404220.1"/>
    </source>
</evidence>
<comment type="caution">
    <text evidence="1">The sequence shown here is derived from an EMBL/GenBank/DDBJ whole genome shotgun (WGS) entry which is preliminary data.</text>
</comment>
<dbReference type="EMBL" id="JBJJXI010000026">
    <property type="protein sequence ID" value="KAL3404220.1"/>
    <property type="molecule type" value="Genomic_DNA"/>
</dbReference>
<gene>
    <name evidence="1" type="ORF">TKK_003195</name>
</gene>
<reference evidence="1 2" key="1">
    <citation type="journal article" date="2024" name="bioRxiv">
        <title>A reference genome for Trichogramma kaykai: A tiny desert-dwelling parasitoid wasp with competing sex-ratio distorters.</title>
        <authorList>
            <person name="Culotta J."/>
            <person name="Lindsey A.R."/>
        </authorList>
    </citation>
    <scope>NUCLEOTIDE SEQUENCE [LARGE SCALE GENOMIC DNA]</scope>
    <source>
        <strain evidence="1 2">KSX58</strain>
    </source>
</reference>
<protein>
    <submittedName>
        <fullName evidence="1">Uncharacterized protein</fullName>
    </submittedName>
</protein>